<organism evidence="2">
    <name type="scientific">bioreactor metagenome</name>
    <dbReference type="NCBI Taxonomy" id="1076179"/>
    <lineage>
        <taxon>unclassified sequences</taxon>
        <taxon>metagenomes</taxon>
        <taxon>ecological metagenomes</taxon>
    </lineage>
</organism>
<dbReference type="Pfam" id="PF03796">
    <property type="entry name" value="DnaB_C"/>
    <property type="match status" value="1"/>
</dbReference>
<comment type="caution">
    <text evidence="2">The sequence shown here is derived from an EMBL/GenBank/DDBJ whole genome shotgun (WGS) entry which is preliminary data.</text>
</comment>
<keyword evidence="2" id="KW-0378">Hydrolase</keyword>
<evidence type="ECO:0000313" key="2">
    <source>
        <dbReference type="EMBL" id="MPN36127.1"/>
    </source>
</evidence>
<dbReference type="PANTHER" id="PTHR30153">
    <property type="entry name" value="REPLICATIVE DNA HELICASE DNAB"/>
    <property type="match status" value="1"/>
</dbReference>
<gene>
    <name evidence="2" type="primary">dnaC_58</name>
    <name evidence="2" type="ORF">SDC9_183633</name>
</gene>
<dbReference type="EMBL" id="VSSQ01090082">
    <property type="protein sequence ID" value="MPN36127.1"/>
    <property type="molecule type" value="Genomic_DNA"/>
</dbReference>
<name>A0A645HAR9_9ZZZZ</name>
<dbReference type="InterPro" id="IPR027417">
    <property type="entry name" value="P-loop_NTPase"/>
</dbReference>
<evidence type="ECO:0000259" key="1">
    <source>
        <dbReference type="PROSITE" id="PS51199"/>
    </source>
</evidence>
<feature type="domain" description="SF4 helicase" evidence="1">
    <location>
        <begin position="1"/>
        <end position="168"/>
    </location>
</feature>
<dbReference type="EC" id="3.6.4.12" evidence="2"/>
<keyword evidence="2" id="KW-0067">ATP-binding</keyword>
<dbReference type="InterPro" id="IPR007694">
    <property type="entry name" value="DNA_helicase_DnaB-like_C"/>
</dbReference>
<accession>A0A645HAR9</accession>
<dbReference type="GO" id="GO:0005829">
    <property type="term" value="C:cytosol"/>
    <property type="evidence" value="ECO:0007669"/>
    <property type="project" value="TreeGrafter"/>
</dbReference>
<proteinExistence type="predicted"/>
<dbReference type="GO" id="GO:0005524">
    <property type="term" value="F:ATP binding"/>
    <property type="evidence" value="ECO:0007669"/>
    <property type="project" value="InterPro"/>
</dbReference>
<reference evidence="2" key="1">
    <citation type="submission" date="2019-08" db="EMBL/GenBank/DDBJ databases">
        <authorList>
            <person name="Kucharzyk K."/>
            <person name="Murdoch R.W."/>
            <person name="Higgins S."/>
            <person name="Loffler F."/>
        </authorList>
    </citation>
    <scope>NUCLEOTIDE SEQUENCE</scope>
</reference>
<dbReference type="Gene3D" id="3.40.50.300">
    <property type="entry name" value="P-loop containing nucleotide triphosphate hydrolases"/>
    <property type="match status" value="1"/>
</dbReference>
<dbReference type="GO" id="GO:0003678">
    <property type="term" value="F:DNA helicase activity"/>
    <property type="evidence" value="ECO:0007669"/>
    <property type="project" value="UniProtKB-EC"/>
</dbReference>
<keyword evidence="2" id="KW-0347">Helicase</keyword>
<dbReference type="PROSITE" id="PS51199">
    <property type="entry name" value="SF4_HELICASE"/>
    <property type="match status" value="1"/>
</dbReference>
<dbReference type="SUPFAM" id="SSF52540">
    <property type="entry name" value="P-loop containing nucleoside triphosphate hydrolases"/>
    <property type="match status" value="1"/>
</dbReference>
<protein>
    <submittedName>
        <fullName evidence="2">Replicative DNA helicase</fullName>
        <ecNumber evidence="2">3.6.4.12</ecNumber>
    </submittedName>
</protein>
<keyword evidence="2" id="KW-0547">Nucleotide-binding</keyword>
<dbReference type="AlphaFoldDB" id="A0A645HAR9"/>
<sequence length="168" mass="18996">MNNEDLIKFQDGIKKIGSYEIYIDDTPAARLIDIQSKARKLKSQRDNLAMIIVDYLGMITLQGKSKPENRVQEVSELSRGIKAMARELNVPVICLSQLSRNVEKRGGDKRPMLSDLRESGAIEQDADVVLFIYRDDYYDHSEDAKKKESVPAELIIAKHRNGATGMVK</sequence>
<dbReference type="GO" id="GO:0016787">
    <property type="term" value="F:hydrolase activity"/>
    <property type="evidence" value="ECO:0007669"/>
    <property type="project" value="UniProtKB-KW"/>
</dbReference>
<dbReference type="PANTHER" id="PTHR30153:SF2">
    <property type="entry name" value="REPLICATIVE DNA HELICASE"/>
    <property type="match status" value="1"/>
</dbReference>
<dbReference type="GO" id="GO:0006260">
    <property type="term" value="P:DNA replication"/>
    <property type="evidence" value="ECO:0007669"/>
    <property type="project" value="InterPro"/>
</dbReference>